<dbReference type="GO" id="GO:0005686">
    <property type="term" value="C:U2 snRNP"/>
    <property type="evidence" value="ECO:0007669"/>
    <property type="project" value="TreeGrafter"/>
</dbReference>
<dbReference type="GO" id="GO:0000245">
    <property type="term" value="P:spliceosomal complex assembly"/>
    <property type="evidence" value="ECO:0007669"/>
    <property type="project" value="TreeGrafter"/>
</dbReference>
<dbReference type="GO" id="GO:0003676">
    <property type="term" value="F:nucleic acid binding"/>
    <property type="evidence" value="ECO:0007669"/>
    <property type="project" value="InterPro"/>
</dbReference>
<name>A0A087GMQ0_ARAAL</name>
<sequence length="51" mass="5816">MRNHLGSYECKLCITLHNDEGNYSEHTQGIRHQTNLAKKAACEAKYAPIQQ</sequence>
<dbReference type="eggNOG" id="KOG0227">
    <property type="taxonomic scope" value="Eukaryota"/>
</dbReference>
<dbReference type="Gramene" id="KFK31152">
    <property type="protein sequence ID" value="KFK31152"/>
    <property type="gene ID" value="AALP_AA6G075200"/>
</dbReference>
<organism evidence="7 8">
    <name type="scientific">Arabis alpina</name>
    <name type="common">Alpine rock-cress</name>
    <dbReference type="NCBI Taxonomy" id="50452"/>
    <lineage>
        <taxon>Eukaryota</taxon>
        <taxon>Viridiplantae</taxon>
        <taxon>Streptophyta</taxon>
        <taxon>Embryophyta</taxon>
        <taxon>Tracheophyta</taxon>
        <taxon>Spermatophyta</taxon>
        <taxon>Magnoliopsida</taxon>
        <taxon>eudicotyledons</taxon>
        <taxon>Gunneridae</taxon>
        <taxon>Pentapetalae</taxon>
        <taxon>rosids</taxon>
        <taxon>malvids</taxon>
        <taxon>Brassicales</taxon>
        <taxon>Brassicaceae</taxon>
        <taxon>Arabideae</taxon>
        <taxon>Arabis</taxon>
    </lineage>
</organism>
<dbReference type="SMART" id="SM00451">
    <property type="entry name" value="ZnF_U1"/>
    <property type="match status" value="1"/>
</dbReference>
<evidence type="ECO:0000256" key="2">
    <source>
        <dbReference type="ARBA" id="ARBA00022723"/>
    </source>
</evidence>
<dbReference type="PANTHER" id="PTHR23205:SF0">
    <property type="entry name" value="SPLICING FACTOR 3A SUBUNIT 2"/>
    <property type="match status" value="1"/>
</dbReference>
<dbReference type="GO" id="GO:0071013">
    <property type="term" value="C:catalytic step 2 spliceosome"/>
    <property type="evidence" value="ECO:0007669"/>
    <property type="project" value="TreeGrafter"/>
</dbReference>
<evidence type="ECO:0000313" key="7">
    <source>
        <dbReference type="EMBL" id="KFK31152.1"/>
    </source>
</evidence>
<dbReference type="PANTHER" id="PTHR23205">
    <property type="entry name" value="SPLICING FACTOR 3A SUBUNIT 2"/>
    <property type="match status" value="1"/>
</dbReference>
<keyword evidence="2" id="KW-0479">Metal-binding</keyword>
<dbReference type="PROSITE" id="PS50171">
    <property type="entry name" value="ZF_MATRIN"/>
    <property type="match status" value="1"/>
</dbReference>
<dbReference type="AlphaFoldDB" id="A0A087GMQ0"/>
<gene>
    <name evidence="7" type="ordered locus">AALP_Aa6g075200</name>
</gene>
<comment type="subcellular location">
    <subcellularLocation>
        <location evidence="1">Nucleus</location>
    </subcellularLocation>
</comment>
<proteinExistence type="predicted"/>
<keyword evidence="8" id="KW-1185">Reference proteome</keyword>
<evidence type="ECO:0000256" key="5">
    <source>
        <dbReference type="ARBA" id="ARBA00023242"/>
    </source>
</evidence>
<keyword evidence="3" id="KW-0863">Zinc-finger</keyword>
<feature type="domain" description="Matrin-type" evidence="6">
    <location>
        <begin position="8"/>
        <end position="38"/>
    </location>
</feature>
<protein>
    <recommendedName>
        <fullName evidence="6">Matrin-type domain-containing protein</fullName>
    </recommendedName>
</protein>
<evidence type="ECO:0000256" key="1">
    <source>
        <dbReference type="ARBA" id="ARBA00004123"/>
    </source>
</evidence>
<dbReference type="EMBL" id="CM002874">
    <property type="protein sequence ID" value="KFK31152.1"/>
    <property type="molecule type" value="Genomic_DNA"/>
</dbReference>
<keyword evidence="5" id="KW-0539">Nucleus</keyword>
<accession>A0A087GMQ0</accession>
<dbReference type="InterPro" id="IPR000690">
    <property type="entry name" value="Matrin/U1-C_Znf_C2H2"/>
</dbReference>
<dbReference type="GO" id="GO:0071004">
    <property type="term" value="C:U2-type prespliceosome"/>
    <property type="evidence" value="ECO:0007669"/>
    <property type="project" value="TreeGrafter"/>
</dbReference>
<evidence type="ECO:0000256" key="3">
    <source>
        <dbReference type="ARBA" id="ARBA00022771"/>
    </source>
</evidence>
<evidence type="ECO:0000256" key="4">
    <source>
        <dbReference type="ARBA" id="ARBA00022833"/>
    </source>
</evidence>
<dbReference type="InterPro" id="IPR052092">
    <property type="entry name" value="SF3A2"/>
</dbReference>
<dbReference type="OrthoDB" id="10250970at2759"/>
<evidence type="ECO:0000259" key="6">
    <source>
        <dbReference type="PROSITE" id="PS50171"/>
    </source>
</evidence>
<reference evidence="8" key="1">
    <citation type="journal article" date="2015" name="Nat. Plants">
        <title>Genome expansion of Arabis alpina linked with retrotransposition and reduced symmetric DNA methylation.</title>
        <authorList>
            <person name="Willing E.M."/>
            <person name="Rawat V."/>
            <person name="Mandakova T."/>
            <person name="Maumus F."/>
            <person name="James G.V."/>
            <person name="Nordstroem K.J."/>
            <person name="Becker C."/>
            <person name="Warthmann N."/>
            <person name="Chica C."/>
            <person name="Szarzynska B."/>
            <person name="Zytnicki M."/>
            <person name="Albani M.C."/>
            <person name="Kiefer C."/>
            <person name="Bergonzi S."/>
            <person name="Castaings L."/>
            <person name="Mateos J.L."/>
            <person name="Berns M.C."/>
            <person name="Bujdoso N."/>
            <person name="Piofczyk T."/>
            <person name="de Lorenzo L."/>
            <person name="Barrero-Sicilia C."/>
            <person name="Mateos I."/>
            <person name="Piednoel M."/>
            <person name="Hagmann J."/>
            <person name="Chen-Min-Tao R."/>
            <person name="Iglesias-Fernandez R."/>
            <person name="Schuster S.C."/>
            <person name="Alonso-Blanco C."/>
            <person name="Roudier F."/>
            <person name="Carbonero P."/>
            <person name="Paz-Ares J."/>
            <person name="Davis S.J."/>
            <person name="Pecinka A."/>
            <person name="Quesneville H."/>
            <person name="Colot V."/>
            <person name="Lysak M.A."/>
            <person name="Weigel D."/>
            <person name="Coupland G."/>
            <person name="Schneeberger K."/>
        </authorList>
    </citation>
    <scope>NUCLEOTIDE SEQUENCE [LARGE SCALE GENOMIC DNA]</scope>
    <source>
        <strain evidence="8">cv. Pajares</strain>
    </source>
</reference>
<dbReference type="GO" id="GO:0008270">
    <property type="term" value="F:zinc ion binding"/>
    <property type="evidence" value="ECO:0007669"/>
    <property type="project" value="UniProtKB-KW"/>
</dbReference>
<keyword evidence="4" id="KW-0862">Zinc</keyword>
<evidence type="ECO:0000313" key="8">
    <source>
        <dbReference type="Proteomes" id="UP000029120"/>
    </source>
</evidence>
<dbReference type="Proteomes" id="UP000029120">
    <property type="component" value="Chromosome 6"/>
</dbReference>
<dbReference type="InterPro" id="IPR003604">
    <property type="entry name" value="Matrin/U1-like-C_Znf_C2H2"/>
</dbReference>